<keyword evidence="2" id="KW-0963">Cytoplasm</keyword>
<sequence>MVNLTRIYTRTGDDGTTSLGDMSRTGKNDPRLKAYADVDEANCSIGMVLADSTLPKEIQALLLRIQNDLFDVGADLCTPVIDNPAHEPLRVTQDYVDYLEQSCDKYNDQLDPLRSFILPGGTTASAQLHVARTVARRAERSIWAALDTYHGGMNQLTATYVNRLSDLLFILARFANKESGGDVLWQPGVNR</sequence>
<dbReference type="InterPro" id="IPR016030">
    <property type="entry name" value="CblAdoTrfase-like"/>
</dbReference>
<dbReference type="Gene3D" id="1.20.1200.10">
    <property type="entry name" value="Cobalamin adenosyltransferase-like"/>
    <property type="match status" value="1"/>
</dbReference>
<dbReference type="GO" id="GO:0005524">
    <property type="term" value="F:ATP binding"/>
    <property type="evidence" value="ECO:0007669"/>
    <property type="project" value="UniProtKB-KW"/>
</dbReference>
<evidence type="ECO:0000256" key="5">
    <source>
        <dbReference type="ARBA" id="ARBA00022840"/>
    </source>
</evidence>
<comment type="subcellular location">
    <subcellularLocation>
        <location evidence="1">Cytoplasm</location>
    </subcellularLocation>
</comment>
<dbReference type="AlphaFoldDB" id="A0A6J6NCI5"/>
<protein>
    <submittedName>
        <fullName evidence="7">Unannotated protein</fullName>
    </submittedName>
</protein>
<dbReference type="GO" id="GO:0008817">
    <property type="term" value="F:corrinoid adenosyltransferase activity"/>
    <property type="evidence" value="ECO:0007669"/>
    <property type="project" value="TreeGrafter"/>
</dbReference>
<feature type="domain" description="Cobalamin adenosyltransferase-like" evidence="6">
    <location>
        <begin position="7"/>
        <end position="175"/>
    </location>
</feature>
<dbReference type="InterPro" id="IPR029499">
    <property type="entry name" value="PduO-typ"/>
</dbReference>
<name>A0A6J6NCI5_9ZZZZ</name>
<dbReference type="SUPFAM" id="SSF89028">
    <property type="entry name" value="Cobalamin adenosyltransferase-like"/>
    <property type="match status" value="1"/>
</dbReference>
<organism evidence="7">
    <name type="scientific">freshwater metagenome</name>
    <dbReference type="NCBI Taxonomy" id="449393"/>
    <lineage>
        <taxon>unclassified sequences</taxon>
        <taxon>metagenomes</taxon>
        <taxon>ecological metagenomes</taxon>
    </lineage>
</organism>
<evidence type="ECO:0000256" key="4">
    <source>
        <dbReference type="ARBA" id="ARBA00022741"/>
    </source>
</evidence>
<evidence type="ECO:0000259" key="6">
    <source>
        <dbReference type="Pfam" id="PF01923"/>
    </source>
</evidence>
<keyword evidence="5" id="KW-0067">ATP-binding</keyword>
<dbReference type="InterPro" id="IPR036451">
    <property type="entry name" value="CblAdoTrfase-like_sf"/>
</dbReference>
<keyword evidence="4" id="KW-0547">Nucleotide-binding</keyword>
<evidence type="ECO:0000256" key="3">
    <source>
        <dbReference type="ARBA" id="ARBA00022679"/>
    </source>
</evidence>
<evidence type="ECO:0000313" key="7">
    <source>
        <dbReference type="EMBL" id="CAB4682263.1"/>
    </source>
</evidence>
<accession>A0A6J6NCI5</accession>
<dbReference type="FunFam" id="1.20.1200.10:FF:000003">
    <property type="entry name" value="ATP:cob(I)alamin adenosyltransferase"/>
    <property type="match status" value="1"/>
</dbReference>
<dbReference type="PANTHER" id="PTHR12213">
    <property type="entry name" value="CORRINOID ADENOSYLTRANSFERASE"/>
    <property type="match status" value="1"/>
</dbReference>
<dbReference type="NCBIfam" id="TIGR00636">
    <property type="entry name" value="PduO_Nterm"/>
    <property type="match status" value="1"/>
</dbReference>
<gene>
    <name evidence="7" type="ORF">UFOPK2310_01302</name>
</gene>
<dbReference type="Pfam" id="PF01923">
    <property type="entry name" value="Cob_adeno_trans"/>
    <property type="match status" value="1"/>
</dbReference>
<evidence type="ECO:0000256" key="1">
    <source>
        <dbReference type="ARBA" id="ARBA00004496"/>
    </source>
</evidence>
<proteinExistence type="predicted"/>
<reference evidence="7" key="1">
    <citation type="submission" date="2020-05" db="EMBL/GenBank/DDBJ databases">
        <authorList>
            <person name="Chiriac C."/>
            <person name="Salcher M."/>
            <person name="Ghai R."/>
            <person name="Kavagutti S V."/>
        </authorList>
    </citation>
    <scope>NUCLEOTIDE SEQUENCE</scope>
</reference>
<dbReference type="PANTHER" id="PTHR12213:SF0">
    <property type="entry name" value="CORRINOID ADENOSYLTRANSFERASE MMAB"/>
    <property type="match status" value="1"/>
</dbReference>
<keyword evidence="3" id="KW-0808">Transferase</keyword>
<dbReference type="GO" id="GO:0005737">
    <property type="term" value="C:cytoplasm"/>
    <property type="evidence" value="ECO:0007669"/>
    <property type="project" value="UniProtKB-SubCell"/>
</dbReference>
<evidence type="ECO:0000256" key="2">
    <source>
        <dbReference type="ARBA" id="ARBA00022490"/>
    </source>
</evidence>
<dbReference type="EMBL" id="CAEZWW010000183">
    <property type="protein sequence ID" value="CAB4682263.1"/>
    <property type="molecule type" value="Genomic_DNA"/>
</dbReference>